<keyword evidence="10" id="KW-0325">Glycoprotein</keyword>
<accession>A0ABD1VRJ0</accession>
<keyword evidence="3" id="KW-1003">Cell membrane</keyword>
<dbReference type="PANTHER" id="PTHR48063">
    <property type="entry name" value="LRR RECEPTOR-LIKE KINASE"/>
    <property type="match status" value="1"/>
</dbReference>
<dbReference type="InterPro" id="IPR003591">
    <property type="entry name" value="Leu-rich_rpt_typical-subtyp"/>
</dbReference>
<feature type="domain" description="Leucine-rich repeat-containing N-terminal plant-type" evidence="12">
    <location>
        <begin position="9"/>
        <end position="50"/>
    </location>
</feature>
<evidence type="ECO:0000256" key="7">
    <source>
        <dbReference type="ARBA" id="ARBA00022737"/>
    </source>
</evidence>
<sequence length="854" mass="95291">MKDDIRCLEKEREALLKFKDGLIDEYGQLSFWGNQKDKEDCCKWRGIICDNLTNHIIQLDLNGAAGRLRGNISAQLLEIQHLKHLNLSFNDFNYSKIPQFIGSLGRLQYLDLSDSYFSGEIPHHLGNLSELQFLGLGLTENDGMLTRTNLDWLSRLHSLRYLNLRHVNLTTATNWLQTINKLIHLKVLHLSHCHLPTVLPPSPSMFNASNSFYELDLLGNDFSSFFIFPWLFNFSSGLSYIDLGSNKLQGPNPDAIGNLLSLSYLSLRENQLEGKIPISLGNLSRLSYFDLSYNQLIGIVPCLALSSSLRHLSLRRNMFNGIVTQSIGNLSKLEYLSLGSNHFEDIITESHFFNLSQLRILDLSYNPGISFDFSLGWNPPFQLTAVLLAGCKVGPHFPTWLRTQTTLYKLDISNAGIIDTFPEWPWELSSNLYDLNVSHNNFHGVLPDLSSKISTNFPIIDLSFNHFSGSLPILPPTAFVLVLSNNKFSGPITNICNETNCSWYYLDLSNNQLSGQLPDFFAYLHLDVLNLAHNNFSGNIPSVSILMSLHLQNNSFSGEIPTSLSDLATLAFIDLSRNMLTGKIPTWVGDSFINLVFLSLRSNEFFGSIPSNLCYLTQLQVLDLSLNNISGAIPKCLNNLIAMVQEVDYGMYPIPNLIGGSESANVMWKRKEREYINTLPLVKLVDLSSNNLVGNIPAEITSLVMLVGLNLSRNNLSGILPANIGRLRSLDFLDLSRNHFSSGIPIGVSQLDQLGVLDLSYNNLSGKIPQNIHLQTFDASAFEGNPDLCGLPLNKTCPGDEIPQDPKIIGNANGMKDPNEEEDKLISDGFYITMAIGFVFGFWGVCGTLVFNNS</sequence>
<evidence type="ECO:0000256" key="1">
    <source>
        <dbReference type="ARBA" id="ARBA00004251"/>
    </source>
</evidence>
<dbReference type="InterPro" id="IPR046956">
    <property type="entry name" value="RLP23-like"/>
</dbReference>
<dbReference type="Pfam" id="PF13855">
    <property type="entry name" value="LRR_8"/>
    <property type="match status" value="2"/>
</dbReference>
<name>A0ABD1VRJ0_9LAMI</name>
<keyword evidence="8 11" id="KW-1133">Transmembrane helix</keyword>
<dbReference type="SMART" id="SM00369">
    <property type="entry name" value="LRR_TYP"/>
    <property type="match status" value="7"/>
</dbReference>
<organism evidence="13 14">
    <name type="scientific">Abeliophyllum distichum</name>
    <dbReference type="NCBI Taxonomy" id="126358"/>
    <lineage>
        <taxon>Eukaryota</taxon>
        <taxon>Viridiplantae</taxon>
        <taxon>Streptophyta</taxon>
        <taxon>Embryophyta</taxon>
        <taxon>Tracheophyta</taxon>
        <taxon>Spermatophyta</taxon>
        <taxon>Magnoliopsida</taxon>
        <taxon>eudicotyledons</taxon>
        <taxon>Gunneridae</taxon>
        <taxon>Pentapetalae</taxon>
        <taxon>asterids</taxon>
        <taxon>lamiids</taxon>
        <taxon>Lamiales</taxon>
        <taxon>Oleaceae</taxon>
        <taxon>Forsythieae</taxon>
        <taxon>Abeliophyllum</taxon>
    </lineage>
</organism>
<dbReference type="GO" id="GO:0051707">
    <property type="term" value="P:response to other organism"/>
    <property type="evidence" value="ECO:0007669"/>
    <property type="project" value="UniProtKB-ARBA"/>
</dbReference>
<evidence type="ECO:0000256" key="3">
    <source>
        <dbReference type="ARBA" id="ARBA00022475"/>
    </source>
</evidence>
<dbReference type="GO" id="GO:0005886">
    <property type="term" value="C:plasma membrane"/>
    <property type="evidence" value="ECO:0007669"/>
    <property type="project" value="UniProtKB-SubCell"/>
</dbReference>
<feature type="transmembrane region" description="Helical" evidence="11">
    <location>
        <begin position="829"/>
        <end position="851"/>
    </location>
</feature>
<evidence type="ECO:0000256" key="2">
    <source>
        <dbReference type="ARBA" id="ARBA00009592"/>
    </source>
</evidence>
<keyword evidence="6" id="KW-0732">Signal</keyword>
<dbReference type="PROSITE" id="PS51450">
    <property type="entry name" value="LRR"/>
    <property type="match status" value="1"/>
</dbReference>
<keyword evidence="14" id="KW-1185">Reference proteome</keyword>
<comment type="subcellular location">
    <subcellularLocation>
        <location evidence="1">Cell membrane</location>
        <topology evidence="1">Single-pass type I membrane protein</topology>
    </subcellularLocation>
</comment>
<dbReference type="GO" id="GO:0006952">
    <property type="term" value="P:defense response"/>
    <property type="evidence" value="ECO:0007669"/>
    <property type="project" value="UniProtKB-ARBA"/>
</dbReference>
<evidence type="ECO:0000256" key="4">
    <source>
        <dbReference type="ARBA" id="ARBA00022614"/>
    </source>
</evidence>
<keyword evidence="9 11" id="KW-0472">Membrane</keyword>
<dbReference type="PANTHER" id="PTHR48063:SF101">
    <property type="entry name" value="LRR RECEPTOR-LIKE SERINE_THREONINE-PROTEIN KINASE FLS2"/>
    <property type="match status" value="1"/>
</dbReference>
<evidence type="ECO:0000313" key="14">
    <source>
        <dbReference type="Proteomes" id="UP001604336"/>
    </source>
</evidence>
<dbReference type="Pfam" id="PF00560">
    <property type="entry name" value="LRR_1"/>
    <property type="match status" value="10"/>
</dbReference>
<comment type="caution">
    <text evidence="13">The sequence shown here is derived from an EMBL/GenBank/DDBJ whole genome shotgun (WGS) entry which is preliminary data.</text>
</comment>
<keyword evidence="7" id="KW-0677">Repeat</keyword>
<evidence type="ECO:0000256" key="6">
    <source>
        <dbReference type="ARBA" id="ARBA00022729"/>
    </source>
</evidence>
<protein>
    <submittedName>
        <fullName evidence="13">Disease resistance family protein/LRR family protein</fullName>
    </submittedName>
</protein>
<dbReference type="InterPro" id="IPR032675">
    <property type="entry name" value="LRR_dom_sf"/>
</dbReference>
<reference evidence="14" key="1">
    <citation type="submission" date="2024-07" db="EMBL/GenBank/DDBJ databases">
        <title>Two chromosome-level genome assemblies of Korean endemic species Abeliophyllum distichum and Forsythia ovata (Oleaceae).</title>
        <authorList>
            <person name="Jang H."/>
        </authorList>
    </citation>
    <scope>NUCLEOTIDE SEQUENCE [LARGE SCALE GENOMIC DNA]</scope>
</reference>
<evidence type="ECO:0000256" key="11">
    <source>
        <dbReference type="SAM" id="Phobius"/>
    </source>
</evidence>
<keyword evidence="4" id="KW-0433">Leucine-rich repeat</keyword>
<proteinExistence type="inferred from homology"/>
<evidence type="ECO:0000259" key="12">
    <source>
        <dbReference type="Pfam" id="PF08263"/>
    </source>
</evidence>
<evidence type="ECO:0000256" key="9">
    <source>
        <dbReference type="ARBA" id="ARBA00023136"/>
    </source>
</evidence>
<comment type="similarity">
    <text evidence="2">Belongs to the RLP family.</text>
</comment>
<evidence type="ECO:0000256" key="10">
    <source>
        <dbReference type="ARBA" id="ARBA00023180"/>
    </source>
</evidence>
<dbReference type="InterPro" id="IPR001611">
    <property type="entry name" value="Leu-rich_rpt"/>
</dbReference>
<dbReference type="Pfam" id="PF08263">
    <property type="entry name" value="LRRNT_2"/>
    <property type="match status" value="1"/>
</dbReference>
<dbReference type="EMBL" id="JBFOLK010000001">
    <property type="protein sequence ID" value="KAL2539985.1"/>
    <property type="molecule type" value="Genomic_DNA"/>
</dbReference>
<keyword evidence="5 11" id="KW-0812">Transmembrane</keyword>
<dbReference type="AlphaFoldDB" id="A0ABD1VRJ0"/>
<dbReference type="SUPFAM" id="SSF52058">
    <property type="entry name" value="L domain-like"/>
    <property type="match status" value="3"/>
</dbReference>
<gene>
    <name evidence="13" type="ORF">Adt_00963</name>
</gene>
<evidence type="ECO:0000313" key="13">
    <source>
        <dbReference type="EMBL" id="KAL2539985.1"/>
    </source>
</evidence>
<dbReference type="InterPro" id="IPR013210">
    <property type="entry name" value="LRR_N_plant-typ"/>
</dbReference>
<evidence type="ECO:0000256" key="8">
    <source>
        <dbReference type="ARBA" id="ARBA00022989"/>
    </source>
</evidence>
<dbReference type="FunFam" id="3.80.10.10:FF:000383">
    <property type="entry name" value="Leucine-rich repeat receptor protein kinase EMS1"/>
    <property type="match status" value="1"/>
</dbReference>
<dbReference type="Proteomes" id="UP001604336">
    <property type="component" value="Unassembled WGS sequence"/>
</dbReference>
<dbReference type="FunFam" id="3.80.10.10:FF:000111">
    <property type="entry name" value="LRR receptor-like serine/threonine-protein kinase ERECTA"/>
    <property type="match status" value="1"/>
</dbReference>
<evidence type="ECO:0000256" key="5">
    <source>
        <dbReference type="ARBA" id="ARBA00022692"/>
    </source>
</evidence>
<dbReference type="Gene3D" id="3.80.10.10">
    <property type="entry name" value="Ribonuclease Inhibitor"/>
    <property type="match status" value="3"/>
</dbReference>